<dbReference type="PANTHER" id="PTHR23001">
    <property type="entry name" value="EUKARYOTIC TRANSLATION INITIATION FACTOR"/>
    <property type="match status" value="1"/>
</dbReference>
<feature type="domain" description="Translation initiation factor IF2/IF5" evidence="4">
    <location>
        <begin position="90"/>
        <end position="203"/>
    </location>
</feature>
<dbReference type="GO" id="GO:0003729">
    <property type="term" value="F:mRNA binding"/>
    <property type="evidence" value="ECO:0007669"/>
    <property type="project" value="TreeGrafter"/>
</dbReference>
<dbReference type="InterPro" id="IPR016189">
    <property type="entry name" value="Transl_init_fac_IF2/IF5_N"/>
</dbReference>
<protein>
    <submittedName>
        <fullName evidence="5">Translation initiation factor 2, beta subunit</fullName>
    </submittedName>
</protein>
<dbReference type="SMART" id="SM00653">
    <property type="entry name" value="eIF2B_5"/>
    <property type="match status" value="1"/>
</dbReference>
<dbReference type="Pfam" id="PF01873">
    <property type="entry name" value="eIF-5_eIF-2B"/>
    <property type="match status" value="1"/>
</dbReference>
<keyword evidence="2 5" id="KW-0396">Initiation factor</keyword>
<reference evidence="5" key="1">
    <citation type="journal article" date="2019" name="MBio">
        <title>Virus Genomes from Deep Sea Sediments Expand the Ocean Megavirome and Support Independent Origins of Viral Gigantism.</title>
        <authorList>
            <person name="Backstrom D."/>
            <person name="Yutin N."/>
            <person name="Jorgensen S.L."/>
            <person name="Dharamshi J."/>
            <person name="Homa F."/>
            <person name="Zaremba-Niedwiedzka K."/>
            <person name="Spang A."/>
            <person name="Wolf Y.I."/>
            <person name="Koonin E.V."/>
            <person name="Ettema T.J."/>
        </authorList>
    </citation>
    <scope>NUCLEOTIDE SEQUENCE</scope>
</reference>
<dbReference type="FunFam" id="3.30.30.170:FF:000001">
    <property type="entry name" value="Eukaryotic translation initiation factor 2 subunit"/>
    <property type="match status" value="1"/>
</dbReference>
<accession>A0A481ZDL6</accession>
<evidence type="ECO:0000256" key="1">
    <source>
        <dbReference type="ARBA" id="ARBA00010397"/>
    </source>
</evidence>
<keyword evidence="3" id="KW-0648">Protein biosynthesis</keyword>
<dbReference type="InterPro" id="IPR016190">
    <property type="entry name" value="Transl_init_fac_IF2/IF5_Zn-bd"/>
</dbReference>
<evidence type="ECO:0000259" key="4">
    <source>
        <dbReference type="SMART" id="SM00653"/>
    </source>
</evidence>
<dbReference type="InterPro" id="IPR002735">
    <property type="entry name" value="Transl_init_fac_IF2/IF5_dom"/>
</dbReference>
<proteinExistence type="inferred from homology"/>
<dbReference type="SUPFAM" id="SSF75689">
    <property type="entry name" value="Zinc-binding domain of translation initiation factor 2 beta"/>
    <property type="match status" value="1"/>
</dbReference>
<dbReference type="GO" id="GO:0031369">
    <property type="term" value="F:translation initiation factor binding"/>
    <property type="evidence" value="ECO:0007669"/>
    <property type="project" value="TreeGrafter"/>
</dbReference>
<evidence type="ECO:0000313" key="5">
    <source>
        <dbReference type="EMBL" id="QBK93402.1"/>
    </source>
</evidence>
<organism evidence="5">
    <name type="scientific">Pithovirus LCPAC404</name>
    <dbReference type="NCBI Taxonomy" id="2506597"/>
    <lineage>
        <taxon>Viruses</taxon>
        <taxon>Pithoviruses</taxon>
    </lineage>
</organism>
<dbReference type="EMBL" id="MK500595">
    <property type="protein sequence ID" value="QBK93402.1"/>
    <property type="molecule type" value="Genomic_DNA"/>
</dbReference>
<sequence length="221" mass="26163">MVDYEDSVPLDQVGSIEPISSIETIDEKDQSTEELEIFRLQLRNKKKKRRRPRVVEENDSVAKGTYTYAYMLNRVMRMVHENNPNLVTDNNKYRLCYPQMGFLGAKKTVWVNFERTCKLLHRNLEHVKAYFEIELNAYTSLDKINQLIIKARLRNANNVIRSILLRYIEEYVRCKLCHKPNTYILHDSKTRLNFLVCDDCGAKYTVGMITSLYRARTRRTK</sequence>
<evidence type="ECO:0000256" key="3">
    <source>
        <dbReference type="ARBA" id="ARBA00022917"/>
    </source>
</evidence>
<dbReference type="Gene3D" id="3.30.30.170">
    <property type="match status" value="1"/>
</dbReference>
<dbReference type="InterPro" id="IPR045196">
    <property type="entry name" value="IF2/IF5"/>
</dbReference>
<name>A0A481ZDL6_9VIRU</name>
<dbReference type="PANTHER" id="PTHR23001:SF3">
    <property type="entry name" value="EUKARYOTIC TRANSLATION INITIATION FACTOR 2 SUBUNIT 2"/>
    <property type="match status" value="1"/>
</dbReference>
<gene>
    <name evidence="5" type="ORF">LCPAC404_01060</name>
</gene>
<evidence type="ECO:0000256" key="2">
    <source>
        <dbReference type="ARBA" id="ARBA00022540"/>
    </source>
</evidence>
<dbReference type="SUPFAM" id="SSF100966">
    <property type="entry name" value="Translation initiation factor 2 beta, aIF2beta, N-terminal domain"/>
    <property type="match status" value="1"/>
</dbReference>
<comment type="similarity">
    <text evidence="1">Belongs to the eIF-2-beta/eIF-5 family.</text>
</comment>